<name>A0A7T8GK73_CALRO</name>
<accession>A0A7T8GK73</accession>
<feature type="non-terminal residue" evidence="2">
    <location>
        <position position="66"/>
    </location>
</feature>
<evidence type="ECO:0000313" key="2">
    <source>
        <dbReference type="EMBL" id="QQP31417.1"/>
    </source>
</evidence>
<gene>
    <name evidence="2" type="ORF">FKW44_025024</name>
</gene>
<dbReference type="EMBL" id="CP045910">
    <property type="protein sequence ID" value="QQP31417.1"/>
    <property type="molecule type" value="Genomic_DNA"/>
</dbReference>
<dbReference type="Proteomes" id="UP000595437">
    <property type="component" value="Chromosome 21"/>
</dbReference>
<feature type="compositionally biased region" description="Acidic residues" evidence="1">
    <location>
        <begin position="50"/>
        <end position="66"/>
    </location>
</feature>
<reference evidence="3" key="1">
    <citation type="submission" date="2021-01" db="EMBL/GenBank/DDBJ databases">
        <title>Caligus Genome Assembly.</title>
        <authorList>
            <person name="Gallardo-Escarate C."/>
        </authorList>
    </citation>
    <scope>NUCLEOTIDE SEQUENCE [LARGE SCALE GENOMIC DNA]</scope>
</reference>
<protein>
    <submittedName>
        <fullName evidence="2">Uncharacterized protein</fullName>
    </submittedName>
</protein>
<keyword evidence="3" id="KW-1185">Reference proteome</keyword>
<organism evidence="2 3">
    <name type="scientific">Caligus rogercresseyi</name>
    <name type="common">Sea louse</name>
    <dbReference type="NCBI Taxonomy" id="217165"/>
    <lineage>
        <taxon>Eukaryota</taxon>
        <taxon>Metazoa</taxon>
        <taxon>Ecdysozoa</taxon>
        <taxon>Arthropoda</taxon>
        <taxon>Crustacea</taxon>
        <taxon>Multicrustacea</taxon>
        <taxon>Hexanauplia</taxon>
        <taxon>Copepoda</taxon>
        <taxon>Siphonostomatoida</taxon>
        <taxon>Caligidae</taxon>
        <taxon>Caligus</taxon>
    </lineage>
</organism>
<feature type="non-terminal residue" evidence="2">
    <location>
        <position position="1"/>
    </location>
</feature>
<evidence type="ECO:0000256" key="1">
    <source>
        <dbReference type="SAM" id="MobiDB-lite"/>
    </source>
</evidence>
<dbReference type="AlphaFoldDB" id="A0A7T8GK73"/>
<sequence>KENEELVNRISSLNDDKALSESRAETRISELEKRLDMKNALDDDGCRGDDVEEEEEEEEEELCFKK</sequence>
<feature type="region of interest" description="Disordered" evidence="1">
    <location>
        <begin position="40"/>
        <end position="66"/>
    </location>
</feature>
<feature type="compositionally biased region" description="Basic and acidic residues" evidence="1">
    <location>
        <begin position="40"/>
        <end position="49"/>
    </location>
</feature>
<evidence type="ECO:0000313" key="3">
    <source>
        <dbReference type="Proteomes" id="UP000595437"/>
    </source>
</evidence>
<proteinExistence type="predicted"/>